<keyword evidence="4" id="KW-1185">Reference proteome</keyword>
<dbReference type="Pfam" id="PF19081">
    <property type="entry name" value="Ig_7"/>
    <property type="match status" value="1"/>
</dbReference>
<feature type="non-terminal residue" evidence="3">
    <location>
        <position position="1937"/>
    </location>
</feature>
<name>A0ABS1YY38_9FLAO</name>
<feature type="domain" description="HYR" evidence="2">
    <location>
        <begin position="1620"/>
        <end position="1708"/>
    </location>
</feature>
<evidence type="ECO:0000259" key="2">
    <source>
        <dbReference type="PROSITE" id="PS50825"/>
    </source>
</evidence>
<comment type="caution">
    <text evidence="3">The sequence shown here is derived from an EMBL/GenBank/DDBJ whole genome shotgun (WGS) entry which is preliminary data.</text>
</comment>
<dbReference type="Proteomes" id="UP000603506">
    <property type="component" value="Unassembled WGS sequence"/>
</dbReference>
<dbReference type="PROSITE" id="PS50825">
    <property type="entry name" value="HYR"/>
    <property type="match status" value="1"/>
</dbReference>
<evidence type="ECO:0000313" key="3">
    <source>
        <dbReference type="EMBL" id="MBM0650915.1"/>
    </source>
</evidence>
<reference evidence="3 4" key="1">
    <citation type="submission" date="2021-01" db="EMBL/GenBank/DDBJ databases">
        <title>Evidence that Capnocytophaga endodontalis is a later homotypic synonym for Capnocytophaga genospecies AHN8471, and request for opinion on proposed recognition of strain AHN8471 as type strain of the species.</title>
        <authorList>
            <person name="Nicholson A.C."/>
            <person name="Hopper C.L."/>
            <person name="Gulvik C.A."/>
            <person name="Mcquiston J.R."/>
            <person name="Lau E.F."/>
        </authorList>
    </citation>
    <scope>NUCLEOTIDE SEQUENCE [LARGE SCALE GENOMIC DNA]</scope>
    <source>
        <strain evidence="3 4">AHN9576</strain>
    </source>
</reference>
<sequence length="1937" mass="202872">MKRNFTSLTSKNIHLLLWVGFFLLTIGHLSAQNVCTTMPEPVSYTQVGTPTNKKVTEFTTIRGVRVERVLEAGNRGIDNIQYATDDNTPDETYCGKDRKTTFKGGNKKYPFMDSNKVKKITYKFSKPVNDIEVFLAAFGYNGTREWWKQNTPHKDVVKFTVNNGGEINLALRSSCTPGAVTISGDVVSSEDKKTTDAKVGISSSAPFTELTLEFLEPSGQTGGYGFFVEICLASIVTPIESSTCTSPSIGDPFNSFPNQTVSVAGMTVTRKADSGVNNAPSFSGSYCGSTKTYPSKDPLLKDSKKIVYEFSTPVKSAEIFLLAFGDNTKVNSFDKAKFEVNGGGAISLSKSYDCNPIVSTINNNVVESVNRKLTTDVGIKVASSKPFSKITVTDMGSTGLGYLVALCPTSIVKATDDDIFTIDKTLTAQSVCEDAMTGVPPSYQAQATSKFNGGSFKYELQAKKSGSSSWLTIATQDNKTSGTNINFVEANLGTLPYDQANIRVKYTYKNPSEFSEEIVRYSNVATLTVSEAKVTKLTATPLSITQGITTNVAYRIEGTSNATVTYQVNGGTPQTVGLNNSGVATVTLPTSQATTFKITRVQKGACNITQNKQVQVTAAFNNGLCTTKPNSLFATSNDATYTINNITVTRSYVGGTTPNNFLTSSLNDPTEYCSVYPANSNYPWLQKANNRITSVTYKFSQPVNNVEVWLLIMGKGAVGTVDKAKFSINAGCGNPTLNLVADCKGTATINGTTVSENNLIGTDLAVKVTATKPFTELTITDDNSTAGGFLVELCPASIKKQGTGNTDAVTITTQLTATTTACVGFTTTLTTQATLASPFSGSLNYQWQKSTNNGTTWSDISGQTGNAASGANVTYSFVPVASDNNALYRVVYTYTHAGSFCGTMSLITNATKLVANAVSSVITVNAPAYSDVAVCASATGTTTITAKATLNPGMGGTILTYQLQYRRTATGTWVDHAIQKYTLVPSGAERILTIENVASNTGYYRVKYTSNASVCGGGESYSNIFKFTALTVTDVLTINTAAYTNRVVCSDETFTINAQATVATGTISGNKFAYDLQYKANSSANWVTYVLPGGAAQIYSNNTSGQPRTFTINATNVADGGKFRVRYAVDLVGLCDDITIYSNEFTVTKTSLLNNITEFYATPATLNETGATNVVYTIKGVPGTQFTHKFNNGAATAASIPPGGVLTISKPGQTATATLAITQVANGTCTLTTNYLVEVAKPGGSCTSFPSPQFAKAATAATQIGGLTVTRTINGAADYYQAYTYDSGQMCQSTILAGYPIMKGGQATIKYTFSKPITSVQVWLSGFGGNPSVANADSVTFAVNCGGTVSVNATGCGTDAGKLTVTGGKVSHQANVYTQAKVVVTSDKPFTELTLTDPDNSSAGGYVVELCPISVVSVGTMSVTAQPTPKTICAGDDSKLEAKAILTGVPASYSISYEWQQSDDATTWVTAVAPVAPAPTGSVLNNGIHTSTLTLKNVPVSYNGKYFRVVFKYTSCTTTIVTATSTTVRLTVTTAATPTVSSTTTLCPTANSNIVSFDNYVTPAVGTTLRWYATPTATASTTVAPTINTNVTTRTTATAYVRAINNNGCTSGLVTVTLTVNDTTPPTFNAPSALNIVCNSTTATTAINTWLGTATATDACGAIATITNNYNAPADFCTVPGGVITVTFVAKDTFGNVTTKTSTIKLAATPLTVASDTFTVGNGVTTQTAGNILTNDNLGGNTPTAGPTGSVTITVVTPATPIGGGKTPTLDVNTGIVTVPAGTKSGTYTITYKECESLNPSSNCQTQTVVISVGSASLTVVPETLTVTPSTSTQTTPSIFDNDSIGGVTTPTAGPGGNVTMTVHNPSGSKVPTMDPNTGKVTVPGNTPAGNYTITYNYCEVLNPTNCTGTRTVVVTVGAATLTVASDTFTVGNGVTT</sequence>
<evidence type="ECO:0000313" key="4">
    <source>
        <dbReference type="Proteomes" id="UP000603506"/>
    </source>
</evidence>
<organism evidence="3 4">
    <name type="scientific">Capnocytophaga genosp. AHN8471</name>
    <dbReference type="NCBI Taxonomy" id="327574"/>
    <lineage>
        <taxon>Bacteria</taxon>
        <taxon>Pseudomonadati</taxon>
        <taxon>Bacteroidota</taxon>
        <taxon>Flavobacteriia</taxon>
        <taxon>Flavobacteriales</taxon>
        <taxon>Flavobacteriaceae</taxon>
        <taxon>Capnocytophaga</taxon>
    </lineage>
</organism>
<proteinExistence type="predicted"/>
<evidence type="ECO:0000256" key="1">
    <source>
        <dbReference type="ARBA" id="ARBA00022737"/>
    </source>
</evidence>
<accession>A0ABS1YY38</accession>
<dbReference type="InterPro" id="IPR044023">
    <property type="entry name" value="Ig_7"/>
</dbReference>
<gene>
    <name evidence="3" type="ORF">JNB19_09145</name>
</gene>
<dbReference type="Gene3D" id="2.60.40.2700">
    <property type="match status" value="1"/>
</dbReference>
<keyword evidence="1" id="KW-0677">Repeat</keyword>
<dbReference type="InterPro" id="IPR003410">
    <property type="entry name" value="HYR_dom"/>
</dbReference>
<dbReference type="EMBL" id="JAEUAH010000012">
    <property type="protein sequence ID" value="MBM0650915.1"/>
    <property type="molecule type" value="Genomic_DNA"/>
</dbReference>
<protein>
    <recommendedName>
        <fullName evidence="2">HYR domain-containing protein</fullName>
    </recommendedName>
</protein>